<accession>A0A7J7ENM4</accession>
<feature type="compositionally biased region" description="Basic residues" evidence="1">
    <location>
        <begin position="1"/>
        <end position="12"/>
    </location>
</feature>
<keyword evidence="3" id="KW-1185">Reference proteome</keyword>
<gene>
    <name evidence="2" type="ORF">HPG69_006963</name>
</gene>
<organism evidence="2 3">
    <name type="scientific">Diceros bicornis minor</name>
    <name type="common">South-central black rhinoceros</name>
    <dbReference type="NCBI Taxonomy" id="77932"/>
    <lineage>
        <taxon>Eukaryota</taxon>
        <taxon>Metazoa</taxon>
        <taxon>Chordata</taxon>
        <taxon>Craniata</taxon>
        <taxon>Vertebrata</taxon>
        <taxon>Euteleostomi</taxon>
        <taxon>Mammalia</taxon>
        <taxon>Eutheria</taxon>
        <taxon>Laurasiatheria</taxon>
        <taxon>Perissodactyla</taxon>
        <taxon>Rhinocerotidae</taxon>
        <taxon>Diceros</taxon>
    </lineage>
</organism>
<evidence type="ECO:0000313" key="3">
    <source>
        <dbReference type="Proteomes" id="UP000551758"/>
    </source>
</evidence>
<reference evidence="2 3" key="1">
    <citation type="journal article" date="2020" name="Mol. Biol. Evol.">
        <title>Interspecific Gene Flow and the Evolution of Specialization in Black and White Rhinoceros.</title>
        <authorList>
            <person name="Moodley Y."/>
            <person name="Westbury M.V."/>
            <person name="Russo I.M."/>
            <person name="Gopalakrishnan S."/>
            <person name="Rakotoarivelo A."/>
            <person name="Olsen R.A."/>
            <person name="Prost S."/>
            <person name="Tunstall T."/>
            <person name="Ryder O.A."/>
            <person name="Dalen L."/>
            <person name="Bruford M.W."/>
        </authorList>
    </citation>
    <scope>NUCLEOTIDE SEQUENCE [LARGE SCALE GENOMIC DNA]</scope>
    <source>
        <strain evidence="2">SBR-YM</strain>
        <tissue evidence="2">Skin</tissue>
    </source>
</reference>
<feature type="region of interest" description="Disordered" evidence="1">
    <location>
        <begin position="1"/>
        <end position="22"/>
    </location>
</feature>
<sequence length="111" mass="11776">MRARNRKRRHPRAPPWAAFPVQPLPPPSPGVAWGPLLPSPGRASAPLPEVLRPQPPEAPATGLIPAAAPARAGAGTPSAAFGSAFQHGYDIAVVNTPHTVLKSFYNEIYFE</sequence>
<comment type="caution">
    <text evidence="2">The sequence shown here is derived from an EMBL/GenBank/DDBJ whole genome shotgun (WGS) entry which is preliminary data.</text>
</comment>
<evidence type="ECO:0000256" key="1">
    <source>
        <dbReference type="SAM" id="MobiDB-lite"/>
    </source>
</evidence>
<dbReference type="Proteomes" id="UP000551758">
    <property type="component" value="Unassembled WGS sequence"/>
</dbReference>
<proteinExistence type="predicted"/>
<dbReference type="EMBL" id="JACDTQ010002568">
    <property type="protein sequence ID" value="KAF5917369.1"/>
    <property type="molecule type" value="Genomic_DNA"/>
</dbReference>
<evidence type="ECO:0000313" key="2">
    <source>
        <dbReference type="EMBL" id="KAF5917369.1"/>
    </source>
</evidence>
<dbReference type="AlphaFoldDB" id="A0A7J7ENM4"/>
<protein>
    <submittedName>
        <fullName evidence="2">Uncharacterized protein</fullName>
    </submittedName>
</protein>
<name>A0A7J7ENM4_DICBM</name>